<gene>
    <name evidence="3" type="ORF">OFUS_LOCUS9480</name>
</gene>
<protein>
    <recommendedName>
        <fullName evidence="2">VWFD domain-containing protein</fullName>
    </recommendedName>
</protein>
<feature type="non-terminal residue" evidence="3">
    <location>
        <position position="104"/>
    </location>
</feature>
<evidence type="ECO:0000256" key="1">
    <source>
        <dbReference type="SAM" id="MobiDB-lite"/>
    </source>
</evidence>
<proteinExistence type="predicted"/>
<feature type="region of interest" description="Disordered" evidence="1">
    <location>
        <begin position="1"/>
        <end position="34"/>
    </location>
</feature>
<evidence type="ECO:0000313" key="3">
    <source>
        <dbReference type="EMBL" id="CAH1783113.1"/>
    </source>
</evidence>
<comment type="caution">
    <text evidence="3">The sequence shown here is derived from an EMBL/GenBank/DDBJ whole genome shotgun (WGS) entry which is preliminary data.</text>
</comment>
<reference evidence="3" key="1">
    <citation type="submission" date="2022-03" db="EMBL/GenBank/DDBJ databases">
        <authorList>
            <person name="Martin C."/>
        </authorList>
    </citation>
    <scope>NUCLEOTIDE SEQUENCE</scope>
</reference>
<evidence type="ECO:0000313" key="4">
    <source>
        <dbReference type="Proteomes" id="UP000749559"/>
    </source>
</evidence>
<dbReference type="AlphaFoldDB" id="A0A8S4NQG7"/>
<name>A0A8S4NQG7_OWEFU</name>
<dbReference type="OrthoDB" id="6236007at2759"/>
<accession>A0A8S4NQG7</accession>
<evidence type="ECO:0000259" key="2">
    <source>
        <dbReference type="PROSITE" id="PS51233"/>
    </source>
</evidence>
<dbReference type="Proteomes" id="UP000749559">
    <property type="component" value="Unassembled WGS sequence"/>
</dbReference>
<dbReference type="EMBL" id="CAIIXF020000005">
    <property type="protein sequence ID" value="CAH1783113.1"/>
    <property type="molecule type" value="Genomic_DNA"/>
</dbReference>
<feature type="domain" description="VWFD" evidence="2">
    <location>
        <begin position="1"/>
        <end position="45"/>
    </location>
</feature>
<dbReference type="PROSITE" id="PS51233">
    <property type="entry name" value="VWFD"/>
    <property type="match status" value="1"/>
</dbReference>
<feature type="compositionally biased region" description="Polar residues" evidence="1">
    <location>
        <begin position="21"/>
        <end position="34"/>
    </location>
</feature>
<organism evidence="3 4">
    <name type="scientific">Owenia fusiformis</name>
    <name type="common">Polychaete worm</name>
    <dbReference type="NCBI Taxonomy" id="6347"/>
    <lineage>
        <taxon>Eukaryota</taxon>
        <taxon>Metazoa</taxon>
        <taxon>Spiralia</taxon>
        <taxon>Lophotrochozoa</taxon>
        <taxon>Annelida</taxon>
        <taxon>Polychaeta</taxon>
        <taxon>Sedentaria</taxon>
        <taxon>Canalipalpata</taxon>
        <taxon>Sabellida</taxon>
        <taxon>Oweniida</taxon>
        <taxon>Oweniidae</taxon>
        <taxon>Owenia</taxon>
    </lineage>
</organism>
<dbReference type="InterPro" id="IPR001846">
    <property type="entry name" value="VWF_type-D"/>
</dbReference>
<sequence>GLCGNFNGEKDDDKRLRDGSFPSSGVTNPGTKLANSYETKNKECAKCNLPDMPECPDNFIAFAITSCAVLADKTNGPFAACLARMSQADIDANIAICQIDLCFA</sequence>
<feature type="non-terminal residue" evidence="3">
    <location>
        <position position="1"/>
    </location>
</feature>
<keyword evidence="4" id="KW-1185">Reference proteome</keyword>
<feature type="compositionally biased region" description="Basic and acidic residues" evidence="1">
    <location>
        <begin position="8"/>
        <end position="18"/>
    </location>
</feature>